<protein>
    <submittedName>
        <fullName evidence="6">Iron-containing alcohol dehydrogenase</fullName>
    </submittedName>
</protein>
<keyword evidence="3" id="KW-0560">Oxidoreductase</keyword>
<dbReference type="InterPro" id="IPR056798">
    <property type="entry name" value="ADH_Fe_C"/>
</dbReference>
<feature type="domain" description="Fe-containing alcohol dehydrogenase-like C-terminal" evidence="5">
    <location>
        <begin position="188"/>
        <end position="355"/>
    </location>
</feature>
<dbReference type="CDD" id="cd08187">
    <property type="entry name" value="BDH"/>
    <property type="match status" value="1"/>
</dbReference>
<dbReference type="OrthoDB" id="9815791at2"/>
<dbReference type="InterPro" id="IPR001670">
    <property type="entry name" value="ADH_Fe/GldA"/>
</dbReference>
<comment type="cofactor">
    <cofactor evidence="1">
        <name>Fe cation</name>
        <dbReference type="ChEBI" id="CHEBI:24875"/>
    </cofactor>
</comment>
<organism evidence="6 7">
    <name type="scientific">Thalassotalea euphylliae</name>
    <dbReference type="NCBI Taxonomy" id="1655234"/>
    <lineage>
        <taxon>Bacteria</taxon>
        <taxon>Pseudomonadati</taxon>
        <taxon>Pseudomonadota</taxon>
        <taxon>Gammaproteobacteria</taxon>
        <taxon>Alteromonadales</taxon>
        <taxon>Colwelliaceae</taxon>
        <taxon>Thalassotalea</taxon>
    </lineage>
</organism>
<dbReference type="PROSITE" id="PS00060">
    <property type="entry name" value="ADH_IRON_2"/>
    <property type="match status" value="1"/>
</dbReference>
<dbReference type="GO" id="GO:0046872">
    <property type="term" value="F:metal ion binding"/>
    <property type="evidence" value="ECO:0007669"/>
    <property type="project" value="InterPro"/>
</dbReference>
<comment type="similarity">
    <text evidence="2">Belongs to the iron-containing alcohol dehydrogenase family.</text>
</comment>
<dbReference type="GO" id="GO:0005829">
    <property type="term" value="C:cytosol"/>
    <property type="evidence" value="ECO:0007669"/>
    <property type="project" value="TreeGrafter"/>
</dbReference>
<reference evidence="6 7" key="1">
    <citation type="submission" date="2018-08" db="EMBL/GenBank/DDBJ databases">
        <title>Thalassotalea euphylliae genome.</title>
        <authorList>
            <person name="Summers S."/>
            <person name="Rice S.A."/>
            <person name="Freckelton M.L."/>
            <person name="Nedved B.T."/>
            <person name="Hadfield M.G."/>
        </authorList>
    </citation>
    <scope>NUCLEOTIDE SEQUENCE [LARGE SCALE GENOMIC DNA]</scope>
    <source>
        <strain evidence="6 7">H1</strain>
    </source>
</reference>
<dbReference type="InterPro" id="IPR044731">
    <property type="entry name" value="BDH-like"/>
</dbReference>
<dbReference type="GO" id="GO:1990362">
    <property type="term" value="F:butanol dehydrogenase (NAD+) activity"/>
    <property type="evidence" value="ECO:0007669"/>
    <property type="project" value="InterPro"/>
</dbReference>
<dbReference type="PANTHER" id="PTHR43633">
    <property type="entry name" value="ALCOHOL DEHYDROGENASE YQHD"/>
    <property type="match status" value="1"/>
</dbReference>
<evidence type="ECO:0000259" key="4">
    <source>
        <dbReference type="Pfam" id="PF00465"/>
    </source>
</evidence>
<dbReference type="Proteomes" id="UP000256478">
    <property type="component" value="Unassembled WGS sequence"/>
</dbReference>
<dbReference type="AlphaFoldDB" id="A0A3E0TPN9"/>
<evidence type="ECO:0000313" key="7">
    <source>
        <dbReference type="Proteomes" id="UP000256478"/>
    </source>
</evidence>
<dbReference type="InterPro" id="IPR018211">
    <property type="entry name" value="ADH_Fe_CS"/>
</dbReference>
<name>A0A3E0TPN9_9GAMM</name>
<dbReference type="Pfam" id="PF25137">
    <property type="entry name" value="ADH_Fe_C"/>
    <property type="match status" value="1"/>
</dbReference>
<proteinExistence type="inferred from homology"/>
<evidence type="ECO:0000256" key="2">
    <source>
        <dbReference type="ARBA" id="ARBA00007358"/>
    </source>
</evidence>
<dbReference type="EMBL" id="QUOU01000001">
    <property type="protein sequence ID" value="REL26280.1"/>
    <property type="molecule type" value="Genomic_DNA"/>
</dbReference>
<gene>
    <name evidence="6" type="ORF">DXX93_06575</name>
</gene>
<dbReference type="FunFam" id="3.40.50.1970:FF:000003">
    <property type="entry name" value="Alcohol dehydrogenase, iron-containing"/>
    <property type="match status" value="1"/>
</dbReference>
<dbReference type="GO" id="GO:1990002">
    <property type="term" value="F:methylglyoxal reductase (NADPH) (acetol producing) activity"/>
    <property type="evidence" value="ECO:0007669"/>
    <property type="project" value="TreeGrafter"/>
</dbReference>
<dbReference type="Pfam" id="PF00465">
    <property type="entry name" value="Fe-ADH"/>
    <property type="match status" value="1"/>
</dbReference>
<dbReference type="SUPFAM" id="SSF56796">
    <property type="entry name" value="Dehydroquinate synthase-like"/>
    <property type="match status" value="1"/>
</dbReference>
<evidence type="ECO:0000259" key="5">
    <source>
        <dbReference type="Pfam" id="PF25137"/>
    </source>
</evidence>
<evidence type="ECO:0000313" key="6">
    <source>
        <dbReference type="EMBL" id="REL26280.1"/>
    </source>
</evidence>
<evidence type="ECO:0000256" key="1">
    <source>
        <dbReference type="ARBA" id="ARBA00001962"/>
    </source>
</evidence>
<comment type="caution">
    <text evidence="6">The sequence shown here is derived from an EMBL/GenBank/DDBJ whole genome shotgun (WGS) entry which is preliminary data.</text>
</comment>
<accession>A0A3E0TPN9</accession>
<dbReference type="GO" id="GO:0008106">
    <property type="term" value="F:alcohol dehydrogenase (NADP+) activity"/>
    <property type="evidence" value="ECO:0007669"/>
    <property type="project" value="TreeGrafter"/>
</dbReference>
<dbReference type="Gene3D" id="3.40.50.1970">
    <property type="match status" value="1"/>
</dbReference>
<sequence>MLNFTYSNTTAIHFGNEQIAKLAKAIDKNHKVLLAYGGGSIKSNGVYQQVCDALAEHQVVEFSGIEPNPSYETTMQAVELVKNEQVDFILAVGGGSVIDGCKFIAAAAKFDGEPWDILAKNAKVTNAVPLGVVLTLPATGSESNSFAVVSKLATKDKFAFGSPLVQPKFAILDPSVMASLPARQITNGIVDAFVHVMEQYLTYSVNAKVQDRFAEGILQTLIEEGPKMFAEPDSDARANVMWSATMALNGLIGAGVPQDWSTHGIGHEITALYGLDHAQTLAIILPRMMWEMREEKQEKLLQYAKRIWQIEESNAEDAIRLAIAKTEQFFQRVNMKTRLSDYQLASDAVDALVAQLERHGQTAMGESKKVTIERSRRVIESSL</sequence>
<evidence type="ECO:0000256" key="3">
    <source>
        <dbReference type="ARBA" id="ARBA00023002"/>
    </source>
</evidence>
<feature type="domain" description="Alcohol dehydrogenase iron-type/glycerol dehydrogenase GldA" evidence="4">
    <location>
        <begin position="10"/>
        <end position="174"/>
    </location>
</feature>
<dbReference type="Gene3D" id="1.20.1090.10">
    <property type="entry name" value="Dehydroquinate synthase-like - alpha domain"/>
    <property type="match status" value="1"/>
</dbReference>
<dbReference type="PANTHER" id="PTHR43633:SF1">
    <property type="entry name" value="ALCOHOL DEHYDROGENASE YQHD"/>
    <property type="match status" value="1"/>
</dbReference>
<dbReference type="RefSeq" id="WP_116007401.1">
    <property type="nucleotide sequence ID" value="NZ_QUOU01000001.1"/>
</dbReference>